<evidence type="ECO:0000259" key="5">
    <source>
        <dbReference type="PROSITE" id="PS50850"/>
    </source>
</evidence>
<evidence type="ECO:0000256" key="3">
    <source>
        <dbReference type="ARBA" id="ARBA00023136"/>
    </source>
</evidence>
<feature type="transmembrane region" description="Helical" evidence="4">
    <location>
        <begin position="78"/>
        <end position="96"/>
    </location>
</feature>
<feature type="transmembrane region" description="Helical" evidence="4">
    <location>
        <begin position="168"/>
        <end position="187"/>
    </location>
</feature>
<dbReference type="InterPro" id="IPR050327">
    <property type="entry name" value="Proton-linked_MCT"/>
</dbReference>
<evidence type="ECO:0000256" key="1">
    <source>
        <dbReference type="ARBA" id="ARBA00022692"/>
    </source>
</evidence>
<dbReference type="PROSITE" id="PS50850">
    <property type="entry name" value="MFS"/>
    <property type="match status" value="1"/>
</dbReference>
<proteinExistence type="predicted"/>
<sequence>MRRLPFYYGWVIVAVTFVTMGIGVNARTSFSLLFSPIIDEFGWDRGVTAGAFSFGFLISAILSPLMGKLMDRTGPRTVMELGVVLMGAGLLLAPLTSQPWHLYATIGLLVGSGSVCLGYSGQSLFLPNWFVRRRGLAVGLAFAGVGIGSITLLPAVQTAIDQAGWRTASFAMGLLVIIVLAPLNLLLRKRPQDLGLQPDGDAAPTANSVAAPSNIVDAAWAATDWTLGRALRTARFWWIVLGYFCGLYVWYAVQIHQTKYLVEIGFNSSAAAWALGFVSLFGIPGQIALGHLSDRIGREWVWTASGLGFAICYGVLMLLQSTPSFPLLYLMIAVQGFLGYGFTSIMGAVVAEIFQGRHFGTIFGTVMFGALAGGAAGPWVTGLLHDIHGNYQMAFVIGMALSVMSAIAIWMAAPRKVRAVAGRIVPPARS</sequence>
<dbReference type="Pfam" id="PF07690">
    <property type="entry name" value="MFS_1"/>
    <property type="match status" value="1"/>
</dbReference>
<dbReference type="InterPro" id="IPR020846">
    <property type="entry name" value="MFS_dom"/>
</dbReference>
<feature type="transmembrane region" description="Helical" evidence="4">
    <location>
        <begin position="46"/>
        <end position="66"/>
    </location>
</feature>
<feature type="transmembrane region" description="Helical" evidence="4">
    <location>
        <begin position="327"/>
        <end position="350"/>
    </location>
</feature>
<dbReference type="PANTHER" id="PTHR11360">
    <property type="entry name" value="MONOCARBOXYLATE TRANSPORTER"/>
    <property type="match status" value="1"/>
</dbReference>
<keyword evidence="3 4" id="KW-0472">Membrane</keyword>
<protein>
    <submittedName>
        <fullName evidence="6">MFS transporter</fullName>
    </submittedName>
</protein>
<name>A0A4D7Q8N1_9HYPH</name>
<dbReference type="Gene3D" id="1.20.1250.20">
    <property type="entry name" value="MFS general substrate transporter like domains"/>
    <property type="match status" value="2"/>
</dbReference>
<feature type="transmembrane region" description="Helical" evidence="4">
    <location>
        <begin position="300"/>
        <end position="321"/>
    </location>
</feature>
<evidence type="ECO:0000256" key="2">
    <source>
        <dbReference type="ARBA" id="ARBA00022989"/>
    </source>
</evidence>
<dbReference type="SUPFAM" id="SSF103473">
    <property type="entry name" value="MFS general substrate transporter"/>
    <property type="match status" value="1"/>
</dbReference>
<organism evidence="6 7">
    <name type="scientific">Phreatobacter aquaticus</name>
    <dbReference type="NCBI Taxonomy" id="2570229"/>
    <lineage>
        <taxon>Bacteria</taxon>
        <taxon>Pseudomonadati</taxon>
        <taxon>Pseudomonadota</taxon>
        <taxon>Alphaproteobacteria</taxon>
        <taxon>Hyphomicrobiales</taxon>
        <taxon>Phreatobacteraceae</taxon>
        <taxon>Phreatobacter</taxon>
    </lineage>
</organism>
<dbReference type="OrthoDB" id="9796632at2"/>
<feature type="transmembrane region" description="Helical" evidence="4">
    <location>
        <begin position="137"/>
        <end position="156"/>
    </location>
</feature>
<dbReference type="EMBL" id="CP039865">
    <property type="protein sequence ID" value="QCK84510.1"/>
    <property type="molecule type" value="Genomic_DNA"/>
</dbReference>
<dbReference type="GO" id="GO:0022857">
    <property type="term" value="F:transmembrane transporter activity"/>
    <property type="evidence" value="ECO:0007669"/>
    <property type="project" value="InterPro"/>
</dbReference>
<feature type="transmembrane region" description="Helical" evidence="4">
    <location>
        <begin position="362"/>
        <end position="381"/>
    </location>
</feature>
<evidence type="ECO:0000313" key="6">
    <source>
        <dbReference type="EMBL" id="QCK84510.1"/>
    </source>
</evidence>
<dbReference type="KEGG" id="paqt:E8L99_01245"/>
<dbReference type="Proteomes" id="UP000298588">
    <property type="component" value="Chromosome"/>
</dbReference>
<dbReference type="InterPro" id="IPR036259">
    <property type="entry name" value="MFS_trans_sf"/>
</dbReference>
<feature type="transmembrane region" description="Helical" evidence="4">
    <location>
        <begin position="7"/>
        <end position="26"/>
    </location>
</feature>
<evidence type="ECO:0000256" key="4">
    <source>
        <dbReference type="SAM" id="Phobius"/>
    </source>
</evidence>
<dbReference type="InterPro" id="IPR011701">
    <property type="entry name" value="MFS"/>
</dbReference>
<dbReference type="PANTHER" id="PTHR11360:SF284">
    <property type="entry name" value="EG:103B4.3 PROTEIN-RELATED"/>
    <property type="match status" value="1"/>
</dbReference>
<keyword evidence="7" id="KW-1185">Reference proteome</keyword>
<dbReference type="RefSeq" id="WP_137097845.1">
    <property type="nucleotide sequence ID" value="NZ_CP039865.1"/>
</dbReference>
<reference evidence="6 7" key="1">
    <citation type="submission" date="2019-04" db="EMBL/GenBank/DDBJ databases">
        <title>Phreatobacter aquaticus sp. nov.</title>
        <authorList>
            <person name="Choi A."/>
            <person name="Baek K."/>
        </authorList>
    </citation>
    <scope>NUCLEOTIDE SEQUENCE [LARGE SCALE GENOMIC DNA]</scope>
    <source>
        <strain evidence="6 7">NMCR1094</strain>
    </source>
</reference>
<dbReference type="CDD" id="cd17355">
    <property type="entry name" value="MFS_YcxA_like"/>
    <property type="match status" value="1"/>
</dbReference>
<keyword evidence="2 4" id="KW-1133">Transmembrane helix</keyword>
<gene>
    <name evidence="6" type="ORF">E8L99_01245</name>
</gene>
<feature type="transmembrane region" description="Helical" evidence="4">
    <location>
        <begin position="236"/>
        <end position="253"/>
    </location>
</feature>
<evidence type="ECO:0000313" key="7">
    <source>
        <dbReference type="Proteomes" id="UP000298588"/>
    </source>
</evidence>
<feature type="transmembrane region" description="Helical" evidence="4">
    <location>
        <begin position="393"/>
        <end position="413"/>
    </location>
</feature>
<accession>A0A4D7Q8N1</accession>
<feature type="domain" description="Major facilitator superfamily (MFS) profile" evidence="5">
    <location>
        <begin position="11"/>
        <end position="417"/>
    </location>
</feature>
<dbReference type="AlphaFoldDB" id="A0A4D7Q8N1"/>
<feature type="transmembrane region" description="Helical" evidence="4">
    <location>
        <begin position="102"/>
        <end position="125"/>
    </location>
</feature>
<feature type="transmembrane region" description="Helical" evidence="4">
    <location>
        <begin position="273"/>
        <end position="293"/>
    </location>
</feature>
<keyword evidence="1 4" id="KW-0812">Transmembrane</keyword>